<feature type="domain" description="Methylamine utilisation protein MauE" evidence="6">
    <location>
        <begin position="1"/>
        <end position="129"/>
    </location>
</feature>
<comment type="caution">
    <text evidence="7">The sequence shown here is derived from an EMBL/GenBank/DDBJ whole genome shotgun (WGS) entry which is preliminary data.</text>
</comment>
<dbReference type="InterPro" id="IPR009908">
    <property type="entry name" value="Methylamine_util_MauE"/>
</dbReference>
<feature type="transmembrane region" description="Helical" evidence="5">
    <location>
        <begin position="156"/>
        <end position="178"/>
    </location>
</feature>
<sequence length="190" mass="21955">MDEITLFIRIVLSTLFLTTSWSKFLRIDEHIIIVEEYRILPTPFVRAYAWFEVLMEMAIGILLLFGFLQKEATIAAVLLLIMYNVAISVNLLRGRNEISCGCGGLVGDHRLSWSIVLRNFGLMILCWWIYQFNSVWGSLQAILSGGTLGQAFDFKFWITLIICYTILFVTIIFIKLFAIRERIQMLLSNK</sequence>
<accession>A0ABV9Q6C7</accession>
<keyword evidence="8" id="KW-1185">Reference proteome</keyword>
<evidence type="ECO:0000256" key="4">
    <source>
        <dbReference type="ARBA" id="ARBA00023136"/>
    </source>
</evidence>
<evidence type="ECO:0000256" key="3">
    <source>
        <dbReference type="ARBA" id="ARBA00022989"/>
    </source>
</evidence>
<feature type="transmembrane region" description="Helical" evidence="5">
    <location>
        <begin position="113"/>
        <end position="130"/>
    </location>
</feature>
<name>A0ABV9Q6C7_9BACL</name>
<dbReference type="RefSeq" id="WP_380026094.1">
    <property type="nucleotide sequence ID" value="NZ_JBHSHC010000096.1"/>
</dbReference>
<comment type="subcellular location">
    <subcellularLocation>
        <location evidence="1">Membrane</location>
        <topology evidence="1">Multi-pass membrane protein</topology>
    </subcellularLocation>
</comment>
<dbReference type="Proteomes" id="UP001596002">
    <property type="component" value="Unassembled WGS sequence"/>
</dbReference>
<proteinExistence type="predicted"/>
<reference evidence="8" key="1">
    <citation type="journal article" date="2019" name="Int. J. Syst. Evol. Microbiol.">
        <title>The Global Catalogue of Microorganisms (GCM) 10K type strain sequencing project: providing services to taxonomists for standard genome sequencing and annotation.</title>
        <authorList>
            <consortium name="The Broad Institute Genomics Platform"/>
            <consortium name="The Broad Institute Genome Sequencing Center for Infectious Disease"/>
            <person name="Wu L."/>
            <person name="Ma J."/>
        </authorList>
    </citation>
    <scope>NUCLEOTIDE SEQUENCE [LARGE SCALE GENOMIC DNA]</scope>
    <source>
        <strain evidence="8">WYCCWR 12678</strain>
    </source>
</reference>
<feature type="transmembrane region" description="Helical" evidence="5">
    <location>
        <begin position="6"/>
        <end position="26"/>
    </location>
</feature>
<feature type="transmembrane region" description="Helical" evidence="5">
    <location>
        <begin position="74"/>
        <end position="92"/>
    </location>
</feature>
<evidence type="ECO:0000259" key="6">
    <source>
        <dbReference type="Pfam" id="PF07291"/>
    </source>
</evidence>
<evidence type="ECO:0000313" key="7">
    <source>
        <dbReference type="EMBL" id="MFC4768170.1"/>
    </source>
</evidence>
<dbReference type="Pfam" id="PF07291">
    <property type="entry name" value="MauE"/>
    <property type="match status" value="1"/>
</dbReference>
<feature type="transmembrane region" description="Helical" evidence="5">
    <location>
        <begin position="47"/>
        <end position="68"/>
    </location>
</feature>
<evidence type="ECO:0000256" key="1">
    <source>
        <dbReference type="ARBA" id="ARBA00004141"/>
    </source>
</evidence>
<evidence type="ECO:0000256" key="2">
    <source>
        <dbReference type="ARBA" id="ARBA00022692"/>
    </source>
</evidence>
<keyword evidence="2 5" id="KW-0812">Transmembrane</keyword>
<dbReference type="EMBL" id="JBHSHC010000096">
    <property type="protein sequence ID" value="MFC4768170.1"/>
    <property type="molecule type" value="Genomic_DNA"/>
</dbReference>
<keyword evidence="4 5" id="KW-0472">Membrane</keyword>
<keyword evidence="3 5" id="KW-1133">Transmembrane helix</keyword>
<protein>
    <submittedName>
        <fullName evidence="7">MauE/DoxX family redox-associated membrane protein</fullName>
    </submittedName>
</protein>
<gene>
    <name evidence="7" type="ORF">ACFO8Q_12505</name>
</gene>
<organism evidence="7 8">
    <name type="scientific">Effusibacillus consociatus</name>
    <dbReference type="NCBI Taxonomy" id="1117041"/>
    <lineage>
        <taxon>Bacteria</taxon>
        <taxon>Bacillati</taxon>
        <taxon>Bacillota</taxon>
        <taxon>Bacilli</taxon>
        <taxon>Bacillales</taxon>
        <taxon>Alicyclobacillaceae</taxon>
        <taxon>Effusibacillus</taxon>
    </lineage>
</organism>
<evidence type="ECO:0000313" key="8">
    <source>
        <dbReference type="Proteomes" id="UP001596002"/>
    </source>
</evidence>
<evidence type="ECO:0000256" key="5">
    <source>
        <dbReference type="SAM" id="Phobius"/>
    </source>
</evidence>